<evidence type="ECO:0000313" key="1">
    <source>
        <dbReference type="EMBL" id="RCW36775.1"/>
    </source>
</evidence>
<proteinExistence type="predicted"/>
<dbReference type="EMBL" id="QPIZ01000007">
    <property type="protein sequence ID" value="RCW36775.1"/>
    <property type="molecule type" value="Genomic_DNA"/>
</dbReference>
<comment type="caution">
    <text evidence="1">The sequence shown here is derived from an EMBL/GenBank/DDBJ whole genome shotgun (WGS) entry which is preliminary data.</text>
</comment>
<keyword evidence="2" id="KW-1185">Reference proteome</keyword>
<evidence type="ECO:0000313" key="2">
    <source>
        <dbReference type="Proteomes" id="UP000252733"/>
    </source>
</evidence>
<gene>
    <name evidence="1" type="ORF">DFO77_10766</name>
</gene>
<name>A0A368V932_9BACT</name>
<accession>A0A368V932</accession>
<organism evidence="1 2">
    <name type="scientific">Marinilabilia salmonicolor</name>
    <dbReference type="NCBI Taxonomy" id="989"/>
    <lineage>
        <taxon>Bacteria</taxon>
        <taxon>Pseudomonadati</taxon>
        <taxon>Bacteroidota</taxon>
        <taxon>Bacteroidia</taxon>
        <taxon>Marinilabiliales</taxon>
        <taxon>Marinilabiliaceae</taxon>
        <taxon>Marinilabilia</taxon>
    </lineage>
</organism>
<reference evidence="1 2" key="1">
    <citation type="submission" date="2018-07" db="EMBL/GenBank/DDBJ databases">
        <title>Freshwater and sediment microbial communities from various areas in North America, analyzing microbe dynamics in response to fracking.</title>
        <authorList>
            <person name="Lamendella R."/>
        </authorList>
    </citation>
    <scope>NUCLEOTIDE SEQUENCE [LARGE SCALE GENOMIC DNA]</scope>
    <source>
        <strain evidence="1 2">160A</strain>
    </source>
</reference>
<protein>
    <submittedName>
        <fullName evidence="1">Uncharacterized protein</fullName>
    </submittedName>
</protein>
<dbReference type="AlphaFoldDB" id="A0A368V932"/>
<sequence length="221" mass="25355">MHLLNGKTLTISNRYLRCNKNGIPFTDIADNNEYIGYIIRGVDRAPVVPEPETDKDYHNLCAALVNQAWPTADEMEHQFITSFPKLIAQKELIMSSAEFFLIRIPENLTAGIYDQEGDSFCLGGLLEAWETSDDLKIKTPDGDDAYIFNAAGSRPERNYLIAWVPAKQTFYEGTLGRDWSQKVHKLLEISKRYPWRLHNDLIAIQKLRNARPLHRSALYLQ</sequence>
<dbReference type="Proteomes" id="UP000252733">
    <property type="component" value="Unassembled WGS sequence"/>
</dbReference>